<name>A0A9X9LLN7_GULGU</name>
<protein>
    <submittedName>
        <fullName evidence="1">Uncharacterized protein</fullName>
    </submittedName>
</protein>
<keyword evidence="2" id="KW-1185">Reference proteome</keyword>
<proteinExistence type="predicted"/>
<accession>A0A9X9LLN7</accession>
<reference evidence="1 2" key="1">
    <citation type="submission" date="2018-10" db="EMBL/GenBank/DDBJ databases">
        <authorList>
            <person name="Ekblom R."/>
            <person name="Jareborg N."/>
        </authorList>
    </citation>
    <scope>NUCLEOTIDE SEQUENCE [LARGE SCALE GENOMIC DNA]</scope>
    <source>
        <tissue evidence="1">Muscle</tissue>
    </source>
</reference>
<comment type="caution">
    <text evidence="1">The sequence shown here is derived from an EMBL/GenBank/DDBJ whole genome shotgun (WGS) entry which is preliminary data.</text>
</comment>
<dbReference type="AlphaFoldDB" id="A0A9X9LLN7"/>
<feature type="non-terminal residue" evidence="1">
    <location>
        <position position="54"/>
    </location>
</feature>
<evidence type="ECO:0000313" key="1">
    <source>
        <dbReference type="EMBL" id="VCW76142.1"/>
    </source>
</evidence>
<gene>
    <name evidence="1" type="ORF">BN2614_LOCUS1</name>
</gene>
<evidence type="ECO:0000313" key="2">
    <source>
        <dbReference type="Proteomes" id="UP000269945"/>
    </source>
</evidence>
<dbReference type="EMBL" id="CYRY02006916">
    <property type="protein sequence ID" value="VCW76142.1"/>
    <property type="molecule type" value="Genomic_DNA"/>
</dbReference>
<sequence>MWFHHTWCGLDYYLEDEEIGAGLSLDIKHTIIKRLMTAVIRWMGVAAGTQRKMR</sequence>
<organism evidence="1 2">
    <name type="scientific">Gulo gulo</name>
    <name type="common">Wolverine</name>
    <name type="synonym">Gluton</name>
    <dbReference type="NCBI Taxonomy" id="48420"/>
    <lineage>
        <taxon>Eukaryota</taxon>
        <taxon>Metazoa</taxon>
        <taxon>Chordata</taxon>
        <taxon>Craniata</taxon>
        <taxon>Vertebrata</taxon>
        <taxon>Euteleostomi</taxon>
        <taxon>Mammalia</taxon>
        <taxon>Eutheria</taxon>
        <taxon>Laurasiatheria</taxon>
        <taxon>Carnivora</taxon>
        <taxon>Caniformia</taxon>
        <taxon>Musteloidea</taxon>
        <taxon>Mustelidae</taxon>
        <taxon>Guloninae</taxon>
        <taxon>Gulo</taxon>
    </lineage>
</organism>
<dbReference type="Proteomes" id="UP000269945">
    <property type="component" value="Unassembled WGS sequence"/>
</dbReference>